<dbReference type="Pfam" id="PF13464">
    <property type="entry name" value="RodZ_C"/>
    <property type="match status" value="1"/>
</dbReference>
<gene>
    <name evidence="3" type="ordered locus">RGE_27570</name>
</gene>
<dbReference type="Gene3D" id="1.10.260.40">
    <property type="entry name" value="lambda repressor-like DNA-binding domains"/>
    <property type="match status" value="1"/>
</dbReference>
<dbReference type="InterPro" id="IPR010982">
    <property type="entry name" value="Lambda_DNA-bd_dom_sf"/>
</dbReference>
<protein>
    <submittedName>
        <fullName evidence="3">Transcriptional regulator, Xre family</fullName>
    </submittedName>
</protein>
<proteinExistence type="predicted"/>
<evidence type="ECO:0000259" key="2">
    <source>
        <dbReference type="Pfam" id="PF13464"/>
    </source>
</evidence>
<keyword evidence="1" id="KW-0812">Transmembrane</keyword>
<dbReference type="Proteomes" id="UP000007883">
    <property type="component" value="Chromosome"/>
</dbReference>
<dbReference type="Pfam" id="PF13413">
    <property type="entry name" value="HTH_25"/>
    <property type="match status" value="1"/>
</dbReference>
<evidence type="ECO:0000313" key="3">
    <source>
        <dbReference type="EMBL" id="BAL96096.1"/>
    </source>
</evidence>
<dbReference type="GO" id="GO:0003677">
    <property type="term" value="F:DNA binding"/>
    <property type="evidence" value="ECO:0007669"/>
    <property type="project" value="InterPro"/>
</dbReference>
<feature type="domain" description="Cytoskeleton protein RodZ-like C-terminal" evidence="2">
    <location>
        <begin position="244"/>
        <end position="315"/>
    </location>
</feature>
<dbReference type="HOGENOM" id="CLU_047530_3_0_4"/>
<dbReference type="EMBL" id="AP012320">
    <property type="protein sequence ID" value="BAL96096.1"/>
    <property type="molecule type" value="Genomic_DNA"/>
</dbReference>
<dbReference type="PANTHER" id="PTHR34475:SF1">
    <property type="entry name" value="CYTOSKELETON PROTEIN RODZ"/>
    <property type="match status" value="1"/>
</dbReference>
<keyword evidence="4" id="KW-1185">Reference proteome</keyword>
<dbReference type="InterPro" id="IPR025194">
    <property type="entry name" value="RodZ-like_C"/>
</dbReference>
<sequence length="317" mass="31749">MTDSVTPPPAGTTAGALLRAAREKQGLHIAALAAAIKVPVAKLEALEADRHDELLDPAFTRALALAVCRALHTDAQPVLALLPRTDGSALDHVVGSLNTPFRERAGPDMPKVSLGSVKPLVWAGGALLIAAAVVYFMPAGMLQSPAPTADASPPPEAASVPEAAASVPEVALVPVEPASAPASVAVAVAPVAVPVAVPAPAPVPAAAASAASAVLPALKPAMAATLAAASAPASAVPAAAGLVQLHAEQPSWIEAYDAKGQVVFSRLLRAGETAGVDGQLPLRLKIGNAPATRLSFRGKPVDLAPLTRNAVARVELQ</sequence>
<keyword evidence="1" id="KW-1133">Transmembrane helix</keyword>
<organism evidence="3 4">
    <name type="scientific">Rubrivivax gelatinosus (strain NBRC 100245 / IL144)</name>
    <dbReference type="NCBI Taxonomy" id="983917"/>
    <lineage>
        <taxon>Bacteria</taxon>
        <taxon>Pseudomonadati</taxon>
        <taxon>Pseudomonadota</taxon>
        <taxon>Betaproteobacteria</taxon>
        <taxon>Burkholderiales</taxon>
        <taxon>Sphaerotilaceae</taxon>
        <taxon>Rubrivivax</taxon>
    </lineage>
</organism>
<dbReference type="eggNOG" id="COG1426">
    <property type="taxonomic scope" value="Bacteria"/>
</dbReference>
<dbReference type="KEGG" id="rge:RGE_27570"/>
<reference evidence="3 4" key="1">
    <citation type="journal article" date="2012" name="J. Bacteriol.">
        <title>Complete genome sequence of phototrophic betaproteobacterium Rubrivivax gelatinosus IL144.</title>
        <authorList>
            <person name="Nagashima S."/>
            <person name="Kamimura A."/>
            <person name="Shimizu T."/>
            <person name="Nakamura-isaki S."/>
            <person name="Aono E."/>
            <person name="Sakamoto K."/>
            <person name="Ichikawa N."/>
            <person name="Nakazawa H."/>
            <person name="Sekine M."/>
            <person name="Yamazaki S."/>
            <person name="Fujita N."/>
            <person name="Shimada K."/>
            <person name="Hanada S."/>
            <person name="Nagashima K.V.P."/>
        </authorList>
    </citation>
    <scope>NUCLEOTIDE SEQUENCE [LARGE SCALE GENOMIC DNA]</scope>
    <source>
        <strain evidence="4">NBRC 100245 / IL144</strain>
    </source>
</reference>
<name>I0HSV9_RUBGI</name>
<accession>I0HSV9</accession>
<keyword evidence="1" id="KW-0472">Membrane</keyword>
<dbReference type="STRING" id="983917.RGE_27570"/>
<dbReference type="AlphaFoldDB" id="I0HSV9"/>
<dbReference type="PANTHER" id="PTHR34475">
    <property type="match status" value="1"/>
</dbReference>
<feature type="transmembrane region" description="Helical" evidence="1">
    <location>
        <begin position="119"/>
        <end position="137"/>
    </location>
</feature>
<dbReference type="InterPro" id="IPR050400">
    <property type="entry name" value="Bact_Cytoskel_RodZ"/>
</dbReference>
<evidence type="ECO:0000256" key="1">
    <source>
        <dbReference type="SAM" id="Phobius"/>
    </source>
</evidence>
<dbReference type="PATRIC" id="fig|983917.3.peg.2685"/>
<evidence type="ECO:0000313" key="4">
    <source>
        <dbReference type="Proteomes" id="UP000007883"/>
    </source>
</evidence>